<protein>
    <submittedName>
        <fullName evidence="2">Uncharacterized protein</fullName>
    </submittedName>
</protein>
<name>A0A645FMY4_9ZZZZ</name>
<reference evidence="2" key="1">
    <citation type="submission" date="2019-08" db="EMBL/GenBank/DDBJ databases">
        <authorList>
            <person name="Kucharzyk K."/>
            <person name="Murdoch R.W."/>
            <person name="Higgins S."/>
            <person name="Loffler F."/>
        </authorList>
    </citation>
    <scope>NUCLEOTIDE SEQUENCE</scope>
</reference>
<comment type="caution">
    <text evidence="2">The sequence shown here is derived from an EMBL/GenBank/DDBJ whole genome shotgun (WGS) entry which is preliminary data.</text>
</comment>
<dbReference type="EMBL" id="VSSQ01062037">
    <property type="protein sequence ID" value="MPN15310.1"/>
    <property type="molecule type" value="Genomic_DNA"/>
</dbReference>
<proteinExistence type="predicted"/>
<accession>A0A645FMY4</accession>
<evidence type="ECO:0000313" key="2">
    <source>
        <dbReference type="EMBL" id="MPN15310.1"/>
    </source>
</evidence>
<feature type="region of interest" description="Disordered" evidence="1">
    <location>
        <begin position="13"/>
        <end position="33"/>
    </location>
</feature>
<gene>
    <name evidence="2" type="ORF">SDC9_162640</name>
</gene>
<sequence>MQMIVAIVGSQAVDPASQGKRSAADSVSHSADGSTQISAVVLVFGNGVISKNHIKGTAEAGRYRKRLNGGPIIQHGNRHTCAIRKAVSRY</sequence>
<dbReference type="AlphaFoldDB" id="A0A645FMY4"/>
<organism evidence="2">
    <name type="scientific">bioreactor metagenome</name>
    <dbReference type="NCBI Taxonomy" id="1076179"/>
    <lineage>
        <taxon>unclassified sequences</taxon>
        <taxon>metagenomes</taxon>
        <taxon>ecological metagenomes</taxon>
    </lineage>
</organism>
<evidence type="ECO:0000256" key="1">
    <source>
        <dbReference type="SAM" id="MobiDB-lite"/>
    </source>
</evidence>